<keyword evidence="9" id="KW-1185">Reference proteome</keyword>
<dbReference type="SUPFAM" id="SSF52743">
    <property type="entry name" value="Subtilisin-like"/>
    <property type="match status" value="1"/>
</dbReference>
<comment type="caution">
    <text evidence="8">The sequence shown here is derived from an EMBL/GenBank/DDBJ whole genome shotgun (WGS) entry which is preliminary data.</text>
</comment>
<accession>A0ABT3SUC3</accession>
<evidence type="ECO:0000256" key="1">
    <source>
        <dbReference type="ARBA" id="ARBA00011073"/>
    </source>
</evidence>
<dbReference type="InterPro" id="IPR022398">
    <property type="entry name" value="Peptidase_S8_His-AS"/>
</dbReference>
<evidence type="ECO:0000313" key="9">
    <source>
        <dbReference type="Proteomes" id="UP001143307"/>
    </source>
</evidence>
<feature type="active site" description="Charge relay system" evidence="5">
    <location>
        <position position="426"/>
    </location>
</feature>
<feature type="region of interest" description="Disordered" evidence="6">
    <location>
        <begin position="453"/>
        <end position="484"/>
    </location>
</feature>
<protein>
    <submittedName>
        <fullName evidence="8">Serine protease</fullName>
    </submittedName>
</protein>
<evidence type="ECO:0000256" key="5">
    <source>
        <dbReference type="PROSITE-ProRule" id="PRU01240"/>
    </source>
</evidence>
<dbReference type="InterPro" id="IPR017309">
    <property type="entry name" value="Pept_S8A_subtilisin_proteobac"/>
</dbReference>
<feature type="region of interest" description="Disordered" evidence="6">
    <location>
        <begin position="932"/>
        <end position="958"/>
    </location>
</feature>
<dbReference type="RefSeq" id="WP_279252458.1">
    <property type="nucleotide sequence ID" value="NZ_SHNP01000002.1"/>
</dbReference>
<dbReference type="Gene3D" id="3.40.50.200">
    <property type="entry name" value="Peptidase S8/S53 domain"/>
    <property type="match status" value="1"/>
</dbReference>
<reference evidence="8" key="1">
    <citation type="submission" date="2019-02" db="EMBL/GenBank/DDBJ databases">
        <authorList>
            <person name="Li S.-H."/>
        </authorList>
    </citation>
    <scope>NUCLEOTIDE SEQUENCE</scope>
    <source>
        <strain evidence="8">IMCC8485</strain>
    </source>
</reference>
<dbReference type="InterPro" id="IPR036852">
    <property type="entry name" value="Peptidase_S8/S53_dom_sf"/>
</dbReference>
<evidence type="ECO:0000256" key="2">
    <source>
        <dbReference type="ARBA" id="ARBA00022670"/>
    </source>
</evidence>
<organism evidence="8 9">
    <name type="scientific">Candidatus Seongchinamella marina</name>
    <dbReference type="NCBI Taxonomy" id="2518990"/>
    <lineage>
        <taxon>Bacteria</taxon>
        <taxon>Pseudomonadati</taxon>
        <taxon>Pseudomonadota</taxon>
        <taxon>Gammaproteobacteria</taxon>
        <taxon>Cellvibrionales</taxon>
        <taxon>Halieaceae</taxon>
        <taxon>Seongchinamella</taxon>
    </lineage>
</organism>
<dbReference type="PROSITE" id="PS51257">
    <property type="entry name" value="PROKAR_LIPOPROTEIN"/>
    <property type="match status" value="1"/>
</dbReference>
<dbReference type="PROSITE" id="PS00138">
    <property type="entry name" value="SUBTILASE_SER"/>
    <property type="match status" value="1"/>
</dbReference>
<keyword evidence="2 5" id="KW-0645">Protease</keyword>
<dbReference type="InterPro" id="IPR023828">
    <property type="entry name" value="Peptidase_S8_Ser-AS"/>
</dbReference>
<gene>
    <name evidence="8" type="ORF">EYC87_08255</name>
</gene>
<dbReference type="PRINTS" id="PR00723">
    <property type="entry name" value="SUBTILISIN"/>
</dbReference>
<dbReference type="PIRSF" id="PIRSF037893">
    <property type="entry name" value="Subtilisin_rel_Maqu_2796"/>
    <property type="match status" value="1"/>
</dbReference>
<dbReference type="InterPro" id="IPR050131">
    <property type="entry name" value="Peptidase_S8_subtilisin-like"/>
</dbReference>
<dbReference type="InterPro" id="IPR015500">
    <property type="entry name" value="Peptidase_S8_subtilisin-rel"/>
</dbReference>
<dbReference type="Proteomes" id="UP001143307">
    <property type="component" value="Unassembled WGS sequence"/>
</dbReference>
<dbReference type="GO" id="GO:0006508">
    <property type="term" value="P:proteolysis"/>
    <property type="evidence" value="ECO:0007669"/>
    <property type="project" value="UniProtKB-KW"/>
</dbReference>
<keyword evidence="3 5" id="KW-0378">Hydrolase</keyword>
<sequence>MRILLFSPIFLLLQACWHPLEIVGEGDIVERLEGVRGCTLEEFKSQSVRCAQNDVANEAYIVSYEAVPRSGWVFDGWEGVGCPEDSVAPFCDYEVSQPYVDFTNETWPGVPMPALVAVFKRAGPDFSLGGSIAAPASTVVDSDTNDPNASFASNDSCSMAATISNPTAIGGYINEAGTGTSGRSLAAGDLDDYYKVELLAGQIITMAVADFQTGDADLYLHDSNCVVVDGSLNTDQTESLTVASAGVYFVNARVYSGATNYVLVIGNANIANATGGMRLSNEFVPGQAIMNYDRKMKTAQQLSTQSITAKAGVSVLAGAADREVLLELDLSTQPLSTMSNLRPAANADGLTFSSAQDREKWETLMAIKKLRKTESVAHAGPNYIRHALAIPNDEFYPRQWHYPLINLPAAWDLETGKSSVIVANIDTGMLLNHPDLQGQLIAGYDFIKDPATANDGDGIDANPDDPGDTEGGAPSSFHGTHVGGTIAARTNNNIGIAGVAWGVKIMPLRVLGKGGGTDYDIAQSVRYAAGLANDSGTLPARRADIMNLSLGGDGPCGDTTQNAFNAARNAGVIIVVAAGNETSGDQKNPAWCDGVVSVSAVGPQRKLTSYSNFGPKTDIAAPGGASDFDTDGDGFPDGVLSTLGDDSSAGAITFNYKYYDGTSMAAPHVAGVFALMKSANSNVTPDFIDQQLAAGNLTDEIGTPGRDDKFGYGLINAQKAVTAALNLGGVEPAPVPKLTVTPTSLNFGAAISGLEINAQNGSTGNLRVTTVGANKPWLMVTPLNTDNQLLGSYRVSVNRSGLADGLFSGQISVQSSVNTVNVPVIMTVSSSNDGGNAGYIYVLLINATTGETLEASPPVSAGTYAYTFENVPAGNYEIVAGTDSDNDFFICDPGEACGAYKTVDQPRTVNGNNAGTNLDFSVSYEISLPVTSANSGTAEQPNRGFSRSAATPMRSVAP</sequence>
<evidence type="ECO:0000259" key="7">
    <source>
        <dbReference type="Pfam" id="PF00082"/>
    </source>
</evidence>
<dbReference type="InterPro" id="IPR034176">
    <property type="entry name" value="Peptidases_S8_13"/>
</dbReference>
<evidence type="ECO:0000256" key="4">
    <source>
        <dbReference type="ARBA" id="ARBA00022825"/>
    </source>
</evidence>
<dbReference type="PANTHER" id="PTHR43806">
    <property type="entry name" value="PEPTIDASE S8"/>
    <property type="match status" value="1"/>
</dbReference>
<dbReference type="InterPro" id="IPR000209">
    <property type="entry name" value="Peptidase_S8/S53_dom"/>
</dbReference>
<dbReference type="PROSITE" id="PS51892">
    <property type="entry name" value="SUBTILASE"/>
    <property type="match status" value="1"/>
</dbReference>
<feature type="compositionally biased region" description="Polar residues" evidence="6">
    <location>
        <begin position="932"/>
        <end position="949"/>
    </location>
</feature>
<feature type="domain" description="Peptidase S8/S53" evidence="7">
    <location>
        <begin position="418"/>
        <end position="713"/>
    </location>
</feature>
<feature type="active site" description="Charge relay system" evidence="5">
    <location>
        <position position="478"/>
    </location>
</feature>
<evidence type="ECO:0000256" key="6">
    <source>
        <dbReference type="SAM" id="MobiDB-lite"/>
    </source>
</evidence>
<evidence type="ECO:0000256" key="3">
    <source>
        <dbReference type="ARBA" id="ARBA00022801"/>
    </source>
</evidence>
<keyword evidence="4 5" id="KW-0720">Serine protease</keyword>
<dbReference type="PROSITE" id="PS00137">
    <property type="entry name" value="SUBTILASE_HIS"/>
    <property type="match status" value="1"/>
</dbReference>
<dbReference type="Pfam" id="PF00082">
    <property type="entry name" value="Peptidase_S8"/>
    <property type="match status" value="1"/>
</dbReference>
<dbReference type="EMBL" id="SHNP01000002">
    <property type="protein sequence ID" value="MCX2973573.1"/>
    <property type="molecule type" value="Genomic_DNA"/>
</dbReference>
<dbReference type="GO" id="GO:0008233">
    <property type="term" value="F:peptidase activity"/>
    <property type="evidence" value="ECO:0007669"/>
    <property type="project" value="UniProtKB-KW"/>
</dbReference>
<evidence type="ECO:0000313" key="8">
    <source>
        <dbReference type="EMBL" id="MCX2973573.1"/>
    </source>
</evidence>
<proteinExistence type="inferred from homology"/>
<name>A0ABT3SUC3_9GAMM</name>
<feature type="active site" description="Charge relay system" evidence="5">
    <location>
        <position position="663"/>
    </location>
</feature>
<comment type="similarity">
    <text evidence="1 5">Belongs to the peptidase S8 family.</text>
</comment>
<dbReference type="Gene3D" id="2.60.120.380">
    <property type="match status" value="1"/>
</dbReference>
<dbReference type="PANTHER" id="PTHR43806:SF11">
    <property type="entry name" value="CEREVISIN-RELATED"/>
    <property type="match status" value="1"/>
</dbReference>
<dbReference type="CDD" id="cd07496">
    <property type="entry name" value="Peptidases_S8_13"/>
    <property type="match status" value="1"/>
</dbReference>